<comment type="caution">
    <text evidence="6">The sequence shown here is derived from an EMBL/GenBank/DDBJ whole genome shotgun (WGS) entry which is preliminary data.</text>
</comment>
<feature type="transmembrane region" description="Helical" evidence="5">
    <location>
        <begin position="196"/>
        <end position="218"/>
    </location>
</feature>
<dbReference type="InterPro" id="IPR011701">
    <property type="entry name" value="MFS"/>
</dbReference>
<evidence type="ECO:0000313" key="7">
    <source>
        <dbReference type="Proteomes" id="UP001431783"/>
    </source>
</evidence>
<feature type="transmembrane region" description="Helical" evidence="5">
    <location>
        <begin position="415"/>
        <end position="435"/>
    </location>
</feature>
<feature type="transmembrane region" description="Helical" evidence="5">
    <location>
        <begin position="28"/>
        <end position="48"/>
    </location>
</feature>
<evidence type="ECO:0000256" key="2">
    <source>
        <dbReference type="ARBA" id="ARBA00022692"/>
    </source>
</evidence>
<feature type="transmembrane region" description="Helical" evidence="5">
    <location>
        <begin position="128"/>
        <end position="151"/>
    </location>
</feature>
<evidence type="ECO:0000256" key="5">
    <source>
        <dbReference type="SAM" id="Phobius"/>
    </source>
</evidence>
<evidence type="ECO:0000256" key="1">
    <source>
        <dbReference type="ARBA" id="ARBA00004141"/>
    </source>
</evidence>
<dbReference type="InterPro" id="IPR036259">
    <property type="entry name" value="MFS_trans_sf"/>
</dbReference>
<keyword evidence="3 5" id="KW-1133">Transmembrane helix</keyword>
<evidence type="ECO:0000256" key="4">
    <source>
        <dbReference type="ARBA" id="ARBA00023136"/>
    </source>
</evidence>
<sequence>MCEKEDVPSEKLLKKRTEIKNKRTNSSLGVTVEPTVFIVMFTSVMYQLVVQNLYLEKACRVELSYNQSICDAMTNRITSGYTKQQEEEVQKLASQMVALRTFIQGSIPFVVVIFAGSWSDRHNRRKPLIFLPIIGEIVCCVLLILNTIFFYELPLIYTTLGDSIPYAIAGGWSCFGNGIYSYVGSTTRDEDKTVKMGIVTAVHLSGALLGSSAGGLFYKIFGFVPFFIMCIILFVIAFIFGCFLLCDDGIKTNKVKPIEIIQDIFSIKNILCTFQTAFKSGPNKRRYKVIAVILVFLSVAGPFNGELYMNYLYTRLRFSWDAVQYGTFTSIQVLIQVFGSVVSVLFFVKILHWEDTFLGMISIIGSSISNFIFAFAPSGNYLYIGAICDTFLMTSAIAVRSLMSKIVQPNELGQANSVVALAETILPMIYGPLYTMLYKYTLNSFPGMYFMVSVIIKIFGLTVFIWLYREALRIKGRSEDEVEKPKRRNECTRC</sequence>
<feature type="transmembrane region" description="Helical" evidence="5">
    <location>
        <begin position="325"/>
        <end position="348"/>
    </location>
</feature>
<reference evidence="6 7" key="1">
    <citation type="submission" date="2023-03" db="EMBL/GenBank/DDBJ databases">
        <title>Genome insight into feeding habits of ladybird beetles.</title>
        <authorList>
            <person name="Li H.-S."/>
            <person name="Huang Y.-H."/>
            <person name="Pang H."/>
        </authorList>
    </citation>
    <scope>NUCLEOTIDE SEQUENCE [LARGE SCALE GENOMIC DNA]</scope>
    <source>
        <strain evidence="6">SYSU_2023b</strain>
        <tissue evidence="6">Whole body</tissue>
    </source>
</reference>
<accession>A0AAW1TZ13</accession>
<keyword evidence="7" id="KW-1185">Reference proteome</keyword>
<dbReference type="Pfam" id="PF07690">
    <property type="entry name" value="MFS_1"/>
    <property type="match status" value="1"/>
</dbReference>
<dbReference type="PANTHER" id="PTHR23507">
    <property type="entry name" value="ZGC:174356"/>
    <property type="match status" value="1"/>
</dbReference>
<feature type="transmembrane region" description="Helical" evidence="5">
    <location>
        <begin position="382"/>
        <end position="403"/>
    </location>
</feature>
<feature type="transmembrane region" description="Helical" evidence="5">
    <location>
        <begin position="163"/>
        <end position="184"/>
    </location>
</feature>
<evidence type="ECO:0000313" key="6">
    <source>
        <dbReference type="EMBL" id="KAK9873125.1"/>
    </source>
</evidence>
<evidence type="ECO:0000256" key="3">
    <source>
        <dbReference type="ARBA" id="ARBA00022989"/>
    </source>
</evidence>
<feature type="transmembrane region" description="Helical" evidence="5">
    <location>
        <begin position="357"/>
        <end position="376"/>
    </location>
</feature>
<dbReference type="PANTHER" id="PTHR23507:SF1">
    <property type="entry name" value="FI18259P1-RELATED"/>
    <property type="match status" value="1"/>
</dbReference>
<dbReference type="Gene3D" id="1.20.1250.20">
    <property type="entry name" value="MFS general substrate transporter like domains"/>
    <property type="match status" value="2"/>
</dbReference>
<feature type="transmembrane region" description="Helical" evidence="5">
    <location>
        <begin position="224"/>
        <end position="246"/>
    </location>
</feature>
<keyword evidence="2 5" id="KW-0812">Transmembrane</keyword>
<dbReference type="SUPFAM" id="SSF103473">
    <property type="entry name" value="MFS general substrate transporter"/>
    <property type="match status" value="1"/>
</dbReference>
<evidence type="ECO:0008006" key="8">
    <source>
        <dbReference type="Google" id="ProtNLM"/>
    </source>
</evidence>
<dbReference type="EMBL" id="JARQZJ010000016">
    <property type="protein sequence ID" value="KAK9873125.1"/>
    <property type="molecule type" value="Genomic_DNA"/>
</dbReference>
<dbReference type="AlphaFoldDB" id="A0AAW1TZ13"/>
<feature type="transmembrane region" description="Helical" evidence="5">
    <location>
        <begin position="287"/>
        <end position="305"/>
    </location>
</feature>
<name>A0AAW1TZ13_9CUCU</name>
<organism evidence="6 7">
    <name type="scientific">Henosepilachna vigintioctopunctata</name>
    <dbReference type="NCBI Taxonomy" id="420089"/>
    <lineage>
        <taxon>Eukaryota</taxon>
        <taxon>Metazoa</taxon>
        <taxon>Ecdysozoa</taxon>
        <taxon>Arthropoda</taxon>
        <taxon>Hexapoda</taxon>
        <taxon>Insecta</taxon>
        <taxon>Pterygota</taxon>
        <taxon>Neoptera</taxon>
        <taxon>Endopterygota</taxon>
        <taxon>Coleoptera</taxon>
        <taxon>Polyphaga</taxon>
        <taxon>Cucujiformia</taxon>
        <taxon>Coccinelloidea</taxon>
        <taxon>Coccinellidae</taxon>
        <taxon>Epilachninae</taxon>
        <taxon>Epilachnini</taxon>
        <taxon>Henosepilachna</taxon>
    </lineage>
</organism>
<feature type="transmembrane region" description="Helical" evidence="5">
    <location>
        <begin position="97"/>
        <end position="116"/>
    </location>
</feature>
<comment type="subcellular location">
    <subcellularLocation>
        <location evidence="1">Membrane</location>
        <topology evidence="1">Multi-pass membrane protein</topology>
    </subcellularLocation>
</comment>
<protein>
    <recommendedName>
        <fullName evidence="8">Proton-coupled folate transporter</fullName>
    </recommendedName>
</protein>
<keyword evidence="4 5" id="KW-0472">Membrane</keyword>
<dbReference type="Proteomes" id="UP001431783">
    <property type="component" value="Unassembled WGS sequence"/>
</dbReference>
<dbReference type="GO" id="GO:0016020">
    <property type="term" value="C:membrane"/>
    <property type="evidence" value="ECO:0007669"/>
    <property type="project" value="UniProtKB-SubCell"/>
</dbReference>
<dbReference type="GO" id="GO:0022857">
    <property type="term" value="F:transmembrane transporter activity"/>
    <property type="evidence" value="ECO:0007669"/>
    <property type="project" value="InterPro"/>
</dbReference>
<proteinExistence type="predicted"/>
<feature type="transmembrane region" description="Helical" evidence="5">
    <location>
        <begin position="447"/>
        <end position="468"/>
    </location>
</feature>
<gene>
    <name evidence="6" type="ORF">WA026_021361</name>
</gene>